<organism evidence="2 3">
    <name type="scientific">Novosphingobium marinum</name>
    <dbReference type="NCBI Taxonomy" id="1514948"/>
    <lineage>
        <taxon>Bacteria</taxon>
        <taxon>Pseudomonadati</taxon>
        <taxon>Pseudomonadota</taxon>
        <taxon>Alphaproteobacteria</taxon>
        <taxon>Sphingomonadales</taxon>
        <taxon>Sphingomonadaceae</taxon>
        <taxon>Novosphingobium</taxon>
    </lineage>
</organism>
<comment type="caution">
    <text evidence="2">The sequence shown here is derived from an EMBL/GenBank/DDBJ whole genome shotgun (WGS) entry which is preliminary data.</text>
</comment>
<dbReference type="Proteomes" id="UP000522081">
    <property type="component" value="Unassembled WGS sequence"/>
</dbReference>
<keyword evidence="1" id="KW-0472">Membrane</keyword>
<dbReference type="AlphaFoldDB" id="A0A7Y9XVZ1"/>
<sequence>MSIFCRPAAAALVWAAVILLIALGSQSGLVTRDAAQLLVITTPAIAVVAMNRGNVSCVQTRRMA</sequence>
<name>A0A7Y9XVZ1_9SPHN</name>
<keyword evidence="1" id="KW-0812">Transmembrane</keyword>
<evidence type="ECO:0000313" key="2">
    <source>
        <dbReference type="EMBL" id="NYH95547.1"/>
    </source>
</evidence>
<gene>
    <name evidence="2" type="ORF">FHS75_001876</name>
</gene>
<dbReference type="RefSeq" id="WP_179407469.1">
    <property type="nucleotide sequence ID" value="NZ_BMGF01000003.1"/>
</dbReference>
<feature type="transmembrane region" description="Helical" evidence="1">
    <location>
        <begin position="34"/>
        <end position="53"/>
    </location>
</feature>
<proteinExistence type="predicted"/>
<reference evidence="2 3" key="1">
    <citation type="submission" date="2020-07" db="EMBL/GenBank/DDBJ databases">
        <title>Genomic Encyclopedia of Type Strains, Phase IV (KMG-IV): sequencing the most valuable type-strain genomes for metagenomic binning, comparative biology and taxonomic classification.</title>
        <authorList>
            <person name="Goeker M."/>
        </authorList>
    </citation>
    <scope>NUCLEOTIDE SEQUENCE [LARGE SCALE GENOMIC DNA]</scope>
    <source>
        <strain evidence="2 3">DSM 29043</strain>
    </source>
</reference>
<protein>
    <submittedName>
        <fullName evidence="2">Uncharacterized protein</fullName>
    </submittedName>
</protein>
<keyword evidence="3" id="KW-1185">Reference proteome</keyword>
<evidence type="ECO:0000313" key="3">
    <source>
        <dbReference type="Proteomes" id="UP000522081"/>
    </source>
</evidence>
<accession>A0A7Y9XVZ1</accession>
<evidence type="ECO:0000256" key="1">
    <source>
        <dbReference type="SAM" id="Phobius"/>
    </source>
</evidence>
<dbReference type="EMBL" id="JACBZF010000003">
    <property type="protein sequence ID" value="NYH95547.1"/>
    <property type="molecule type" value="Genomic_DNA"/>
</dbReference>
<keyword evidence="1" id="KW-1133">Transmembrane helix</keyword>